<reference evidence="1" key="1">
    <citation type="submission" date="2020-04" db="EMBL/GenBank/DDBJ databases">
        <authorList>
            <person name="Chiriac C."/>
            <person name="Salcher M."/>
            <person name="Ghai R."/>
            <person name="Kavagutti S V."/>
        </authorList>
    </citation>
    <scope>NUCLEOTIDE SEQUENCE</scope>
</reference>
<gene>
    <name evidence="1" type="ORF">UFOVP614_22</name>
</gene>
<evidence type="ECO:0000313" key="1">
    <source>
        <dbReference type="EMBL" id="CAB4152607.1"/>
    </source>
</evidence>
<dbReference type="EMBL" id="LR796573">
    <property type="protein sequence ID" value="CAB4152607.1"/>
    <property type="molecule type" value="Genomic_DNA"/>
</dbReference>
<accession>A0A6J5N2M4</accession>
<sequence>MFQYQRYGNILIDGDRSTTNPYDPALLPKNYDYEDDDYTFARWIENQSELELLKTEHYED</sequence>
<organism evidence="1">
    <name type="scientific">uncultured Caudovirales phage</name>
    <dbReference type="NCBI Taxonomy" id="2100421"/>
    <lineage>
        <taxon>Viruses</taxon>
        <taxon>Duplodnaviria</taxon>
        <taxon>Heunggongvirae</taxon>
        <taxon>Uroviricota</taxon>
        <taxon>Caudoviricetes</taxon>
        <taxon>Peduoviridae</taxon>
        <taxon>Maltschvirus</taxon>
        <taxon>Maltschvirus maltsch</taxon>
    </lineage>
</organism>
<proteinExistence type="predicted"/>
<name>A0A6J5N2M4_9CAUD</name>
<protein>
    <submittedName>
        <fullName evidence="1">Uncharacterized protein</fullName>
    </submittedName>
</protein>